<evidence type="ECO:0000313" key="2">
    <source>
        <dbReference type="EMBL" id="PVY39493.1"/>
    </source>
</evidence>
<dbReference type="AlphaFoldDB" id="A0A2U1ASY7"/>
<evidence type="ECO:0000259" key="1">
    <source>
        <dbReference type="Pfam" id="PF01814"/>
    </source>
</evidence>
<sequence>MTTLTKPRPLKRDKSLVPLSREHHFGLLFCWKLKQGMANGTSFEIMRQYIQYFWKNILKAHCKEEEVIVKRLLPKDDVNSIRLHEEHQLIEAIIGLIKEQKNLNTSLIATLQQDLTDHIRWEERELFPYLQTVADPEELADVGRLLEHDLQEPKDEYEPAFWENKKAA</sequence>
<reference evidence="2 3" key="1">
    <citation type="submission" date="2018-04" db="EMBL/GenBank/DDBJ databases">
        <title>Genomic Encyclopedia of Type Strains, Phase IV (KMG-IV): sequencing the most valuable type-strain genomes for metagenomic binning, comparative biology and taxonomic classification.</title>
        <authorList>
            <person name="Goeker M."/>
        </authorList>
    </citation>
    <scope>NUCLEOTIDE SEQUENCE [LARGE SCALE GENOMIC DNA]</scope>
    <source>
        <strain evidence="2 3">DSM 100231</strain>
    </source>
</reference>
<dbReference type="Gene3D" id="1.20.120.520">
    <property type="entry name" value="nmb1532 protein domain like"/>
    <property type="match status" value="1"/>
</dbReference>
<dbReference type="InterPro" id="IPR012312">
    <property type="entry name" value="Hemerythrin-like"/>
</dbReference>
<comment type="caution">
    <text evidence="2">The sequence shown here is derived from an EMBL/GenBank/DDBJ whole genome shotgun (WGS) entry which is preliminary data.</text>
</comment>
<proteinExistence type="predicted"/>
<organism evidence="2 3">
    <name type="scientific">Pontibacter virosus</name>
    <dbReference type="NCBI Taxonomy" id="1765052"/>
    <lineage>
        <taxon>Bacteria</taxon>
        <taxon>Pseudomonadati</taxon>
        <taxon>Bacteroidota</taxon>
        <taxon>Cytophagia</taxon>
        <taxon>Cytophagales</taxon>
        <taxon>Hymenobacteraceae</taxon>
        <taxon>Pontibacter</taxon>
    </lineage>
</organism>
<dbReference type="Pfam" id="PF01814">
    <property type="entry name" value="Hemerythrin"/>
    <property type="match status" value="1"/>
</dbReference>
<keyword evidence="3" id="KW-1185">Reference proteome</keyword>
<evidence type="ECO:0000313" key="3">
    <source>
        <dbReference type="Proteomes" id="UP000245466"/>
    </source>
</evidence>
<dbReference type="Proteomes" id="UP000245466">
    <property type="component" value="Unassembled WGS sequence"/>
</dbReference>
<dbReference type="OrthoDB" id="9793254at2"/>
<gene>
    <name evidence="2" type="ORF">C8E01_111100</name>
</gene>
<name>A0A2U1ASY7_9BACT</name>
<dbReference type="EMBL" id="QEKI01000011">
    <property type="protein sequence ID" value="PVY39493.1"/>
    <property type="molecule type" value="Genomic_DNA"/>
</dbReference>
<dbReference type="RefSeq" id="WP_116544363.1">
    <property type="nucleotide sequence ID" value="NZ_QEKI01000011.1"/>
</dbReference>
<feature type="domain" description="Hemerythrin-like" evidence="1">
    <location>
        <begin position="41"/>
        <end position="130"/>
    </location>
</feature>
<accession>A0A2U1ASY7</accession>
<protein>
    <submittedName>
        <fullName evidence="2">Hemerythrin HHE cation binding domain-containing protein</fullName>
    </submittedName>
</protein>